<dbReference type="InterPro" id="IPR014810">
    <property type="entry name" value="Fcf2_C"/>
</dbReference>
<feature type="compositionally biased region" description="Pro residues" evidence="3">
    <location>
        <begin position="93"/>
        <end position="103"/>
    </location>
</feature>
<gene>
    <name evidence="5" type="ORF">F5050DRAFT_1663332</name>
</gene>
<evidence type="ECO:0000256" key="1">
    <source>
        <dbReference type="ARBA" id="ARBA00004604"/>
    </source>
</evidence>
<comment type="caution">
    <text evidence="5">The sequence shown here is derived from an EMBL/GenBank/DDBJ whole genome shotgun (WGS) entry which is preliminary data.</text>
</comment>
<feature type="region of interest" description="Disordered" evidence="3">
    <location>
        <begin position="66"/>
        <end position="138"/>
    </location>
</feature>
<evidence type="ECO:0000313" key="5">
    <source>
        <dbReference type="EMBL" id="KAJ4001711.1"/>
    </source>
</evidence>
<evidence type="ECO:0000256" key="3">
    <source>
        <dbReference type="SAM" id="MobiDB-lite"/>
    </source>
</evidence>
<reference evidence="5" key="1">
    <citation type="submission" date="2022-08" db="EMBL/GenBank/DDBJ databases">
        <authorList>
            <consortium name="DOE Joint Genome Institute"/>
            <person name="Min B."/>
            <person name="Riley R."/>
            <person name="Sierra-Patev S."/>
            <person name="Naranjo-Ortiz M."/>
            <person name="Looney B."/>
            <person name="Konkel Z."/>
            <person name="Slot J.C."/>
            <person name="Sakamoto Y."/>
            <person name="Steenwyk J.L."/>
            <person name="Rokas A."/>
            <person name="Carro J."/>
            <person name="Camarero S."/>
            <person name="Ferreira P."/>
            <person name="Molpeceres G."/>
            <person name="Ruiz-Duenas F.J."/>
            <person name="Serrano A."/>
            <person name="Henrissat B."/>
            <person name="Drula E."/>
            <person name="Hughes K.W."/>
            <person name="Mata J.L."/>
            <person name="Ishikawa N.K."/>
            <person name="Vargas-Isla R."/>
            <person name="Ushijima S."/>
            <person name="Smith C.A."/>
            <person name="Ahrendt S."/>
            <person name="Andreopoulos W."/>
            <person name="He G."/>
            <person name="Labutti K."/>
            <person name="Lipzen A."/>
            <person name="Ng V."/>
            <person name="Sandor L."/>
            <person name="Barry K."/>
            <person name="Martinez A.T."/>
            <person name="Xiao Y."/>
            <person name="Gibbons J.G."/>
            <person name="Terashima K."/>
            <person name="Hibbett D.S."/>
            <person name="Grigoriev I.V."/>
        </authorList>
    </citation>
    <scope>NUCLEOTIDE SEQUENCE</scope>
    <source>
        <strain evidence="5">TFB10827</strain>
    </source>
</reference>
<dbReference type="Pfam" id="PF08698">
    <property type="entry name" value="Fcf2"/>
    <property type="match status" value="1"/>
</dbReference>
<feature type="region of interest" description="Disordered" evidence="3">
    <location>
        <begin position="1"/>
        <end position="54"/>
    </location>
</feature>
<dbReference type="InterPro" id="IPR039883">
    <property type="entry name" value="Fcf2/DNTTIP2"/>
</dbReference>
<feature type="compositionally biased region" description="Polar residues" evidence="3">
    <location>
        <begin position="108"/>
        <end position="120"/>
    </location>
</feature>
<sequence length="338" mass="37482">MSTKGKGKADAIDLNASSDSDSEDFDDSSSSSSQVSSDREDDEEEMITQEYLDSLLEKARQSAALLEEKEKEEARTQQDKEDVLILEKIDSQPPLPPLNPGILPPSYFNFTSGSSSQAEIKNQDDSEPSSSGILNSLSRDPLAEIAESALAKAASTASSPLEFHDGKDLTKKQRKEVGSITCSQDFSYLALSSFLLCSTYSTPSITQLKPKTAGPDWFDLPAPSESDLPRLYREVEALRLRNQLDPKRFYRKEEGEGKGIKGLPKHFAIGKIITTDTPFGGASGDNLTRAERKRTLVDELVDDAEMKRYAKRKFEDFQKVRGARGKNTKNARKQKPKW</sequence>
<keyword evidence="2" id="KW-0539">Nucleus</keyword>
<feature type="domain" description="Fcf2 pre-rRNA processing C-terminal" evidence="4">
    <location>
        <begin position="210"/>
        <end position="313"/>
    </location>
</feature>
<dbReference type="PANTHER" id="PTHR21686">
    <property type="entry name" value="DEOXYNUCLEOTIDYLTRANSFERASE TERMINAL-INTERACTING PROTEIN 2"/>
    <property type="match status" value="1"/>
</dbReference>
<keyword evidence="6" id="KW-1185">Reference proteome</keyword>
<name>A0ABQ8QT58_9AGAR</name>
<dbReference type="Proteomes" id="UP001163828">
    <property type="component" value="Unassembled WGS sequence"/>
</dbReference>
<evidence type="ECO:0000259" key="4">
    <source>
        <dbReference type="Pfam" id="PF08698"/>
    </source>
</evidence>
<feature type="compositionally biased region" description="Basic and acidic residues" evidence="3">
    <location>
        <begin position="66"/>
        <end position="90"/>
    </location>
</feature>
<feature type="compositionally biased region" description="Polar residues" evidence="3">
    <location>
        <begin position="128"/>
        <end position="138"/>
    </location>
</feature>
<evidence type="ECO:0000256" key="2">
    <source>
        <dbReference type="ARBA" id="ARBA00023242"/>
    </source>
</evidence>
<comment type="subcellular location">
    <subcellularLocation>
        <location evidence="1">Nucleus</location>
        <location evidence="1">Nucleolus</location>
    </subcellularLocation>
</comment>
<feature type="region of interest" description="Disordered" evidence="3">
    <location>
        <begin position="319"/>
        <end position="338"/>
    </location>
</feature>
<evidence type="ECO:0000313" key="6">
    <source>
        <dbReference type="Proteomes" id="UP001163828"/>
    </source>
</evidence>
<dbReference type="PANTHER" id="PTHR21686:SF12">
    <property type="entry name" value="DEOXYNUCLEOTIDYLTRANSFERASE TERMINAL-INTERACTING PROTEIN 2"/>
    <property type="match status" value="1"/>
</dbReference>
<proteinExistence type="predicted"/>
<feature type="compositionally biased region" description="Basic residues" evidence="3">
    <location>
        <begin position="321"/>
        <end position="338"/>
    </location>
</feature>
<organism evidence="5 6">
    <name type="scientific">Lentinula boryana</name>
    <dbReference type="NCBI Taxonomy" id="40481"/>
    <lineage>
        <taxon>Eukaryota</taxon>
        <taxon>Fungi</taxon>
        <taxon>Dikarya</taxon>
        <taxon>Basidiomycota</taxon>
        <taxon>Agaricomycotina</taxon>
        <taxon>Agaricomycetes</taxon>
        <taxon>Agaricomycetidae</taxon>
        <taxon>Agaricales</taxon>
        <taxon>Marasmiineae</taxon>
        <taxon>Omphalotaceae</taxon>
        <taxon>Lentinula</taxon>
    </lineage>
</organism>
<accession>A0ABQ8QT58</accession>
<dbReference type="EMBL" id="MU790507">
    <property type="protein sequence ID" value="KAJ4001711.1"/>
    <property type="molecule type" value="Genomic_DNA"/>
</dbReference>
<protein>
    <submittedName>
        <fullName evidence="5">Fcf2 pre-rRNA processing-domain-containing protein</fullName>
    </submittedName>
</protein>